<dbReference type="GO" id="GO:0046872">
    <property type="term" value="F:metal ion binding"/>
    <property type="evidence" value="ECO:0007669"/>
    <property type="project" value="UniProtKB-KW"/>
</dbReference>
<accession>A0A402B361</accession>
<dbReference type="SUPFAM" id="SSF52540">
    <property type="entry name" value="P-loop containing nucleoside triphosphate hydrolases"/>
    <property type="match status" value="1"/>
</dbReference>
<dbReference type="EMBL" id="BIFT01000001">
    <property type="protein sequence ID" value="GCE25795.1"/>
    <property type="molecule type" value="Genomic_DNA"/>
</dbReference>
<comment type="function">
    <text evidence="6">GTPase that associates with the 50S ribosomal subunit and may have a role during protein synthesis or ribosome biogenesis.</text>
</comment>
<dbReference type="FunFam" id="3.40.50.11060:FF:000001">
    <property type="entry name" value="GTPase HflX"/>
    <property type="match status" value="1"/>
</dbReference>
<dbReference type="PANTHER" id="PTHR10229:SF0">
    <property type="entry name" value="GTP-BINDING PROTEIN 6-RELATED"/>
    <property type="match status" value="1"/>
</dbReference>
<dbReference type="InterPro" id="IPR025121">
    <property type="entry name" value="GTPase_HflX_N"/>
</dbReference>
<dbReference type="HAMAP" id="MF_00900">
    <property type="entry name" value="GTPase_HflX"/>
    <property type="match status" value="1"/>
</dbReference>
<sequence length="403" mass="44610">MNELGALARTAGAEVVGTMTQRLPHPDSNTYLGKGRVQELSDIVRQLNCDLVIFDDELSPTQQRNLEKLLDARIVDRTALILDIFAQHARSREGILQVELAQMEYWLPRLSGQDVEFTRQAGGSRGATGGAGGAIGVRGPGETKLEIDRRRIRSRISDLKEAIEDVRKQRAIHRRQREAQAMPVVAVVGYTNAGKSTLFNTLTEAGVLAENMLFATLDPVTRYIVLPNHQEVLFTDTVGFIQKLPTKLIAAFRATLEEVVEADILLEVVDISHENAIEQSETVTEILDELDALDKPRVTALNKIDLVADPSDIDTSLYANAVPVSALKNQGLDVLLTTIAQVIADNMALVDVLIPYRKGDLVELFHRRGNIVQEEHLEDGVHIVGRIHRTLKGYFLSYSNAEN</sequence>
<feature type="binding site" evidence="7">
    <location>
        <begin position="236"/>
        <end position="239"/>
    </location>
    <ligand>
        <name>GTP</name>
        <dbReference type="ChEBI" id="CHEBI:37565"/>
    </ligand>
</feature>
<evidence type="ECO:0000256" key="7">
    <source>
        <dbReference type="PIRSR" id="PIRSR006809-1"/>
    </source>
</evidence>
<dbReference type="InterPro" id="IPR016496">
    <property type="entry name" value="GTPase_HflX"/>
</dbReference>
<dbReference type="Pfam" id="PF01926">
    <property type="entry name" value="MMR_HSR1"/>
    <property type="match status" value="1"/>
</dbReference>
<gene>
    <name evidence="11" type="primary">hflX_1</name>
    <name evidence="6" type="synonym">hflX</name>
    <name evidence="11" type="ORF">KDA_12790</name>
</gene>
<dbReference type="Pfam" id="PF16360">
    <property type="entry name" value="GTP-bdg_M"/>
    <property type="match status" value="1"/>
</dbReference>
<feature type="binding site" evidence="8">
    <location>
        <position position="196"/>
    </location>
    <ligand>
        <name>Mg(2+)</name>
        <dbReference type="ChEBI" id="CHEBI:18420"/>
    </ligand>
</feature>
<keyword evidence="3 6" id="KW-0547">Nucleotide-binding</keyword>
<feature type="binding site" evidence="7">
    <location>
        <begin position="302"/>
        <end position="305"/>
    </location>
    <ligand>
        <name>GTP</name>
        <dbReference type="ChEBI" id="CHEBI:37565"/>
    </ligand>
</feature>
<feature type="binding site" evidence="7">
    <location>
        <begin position="189"/>
        <end position="196"/>
    </location>
    <ligand>
        <name>GTP</name>
        <dbReference type="ChEBI" id="CHEBI:37565"/>
    </ligand>
</feature>
<dbReference type="GO" id="GO:0003924">
    <property type="term" value="F:GTPase activity"/>
    <property type="evidence" value="ECO:0007669"/>
    <property type="project" value="UniProtKB-UniRule"/>
</dbReference>
<dbReference type="Gene3D" id="3.40.50.11060">
    <property type="entry name" value="GTPase HflX, N-terminal domain"/>
    <property type="match status" value="1"/>
</dbReference>
<evidence type="ECO:0000256" key="4">
    <source>
        <dbReference type="ARBA" id="ARBA00022842"/>
    </source>
</evidence>
<evidence type="ECO:0000256" key="2">
    <source>
        <dbReference type="ARBA" id="ARBA00022723"/>
    </source>
</evidence>
<comment type="similarity">
    <text evidence="6">Belongs to the TRAFAC class OBG-HflX-like GTPase superfamily. HflX GTPase family.</text>
</comment>
<dbReference type="AlphaFoldDB" id="A0A402B361"/>
<keyword evidence="5 6" id="KW-0342">GTP-binding</keyword>
<dbReference type="InterPro" id="IPR006073">
    <property type="entry name" value="GTP-bd"/>
</dbReference>
<dbReference type="Pfam" id="PF13167">
    <property type="entry name" value="GTP-bdg_N"/>
    <property type="match status" value="1"/>
</dbReference>
<evidence type="ECO:0000256" key="6">
    <source>
        <dbReference type="HAMAP-Rule" id="MF_00900"/>
    </source>
</evidence>
<dbReference type="InterPro" id="IPR042108">
    <property type="entry name" value="GTPase_HflX_N_sf"/>
</dbReference>
<evidence type="ECO:0000256" key="3">
    <source>
        <dbReference type="ARBA" id="ARBA00022741"/>
    </source>
</evidence>
<dbReference type="CDD" id="cd01878">
    <property type="entry name" value="HflX"/>
    <property type="match status" value="1"/>
</dbReference>
<comment type="subcellular location">
    <subcellularLocation>
        <location evidence="6">Cytoplasm</location>
    </subcellularLocation>
    <text evidence="6">May associate with membranes.</text>
</comment>
<dbReference type="PROSITE" id="PS51705">
    <property type="entry name" value="G_HFLX"/>
    <property type="match status" value="1"/>
</dbReference>
<comment type="caution">
    <text evidence="11">The sequence shown here is derived from an EMBL/GenBank/DDBJ whole genome shotgun (WGS) entry which is preliminary data.</text>
</comment>
<dbReference type="Gene3D" id="6.10.250.2860">
    <property type="match status" value="1"/>
</dbReference>
<feature type="coiled-coil region" evidence="9">
    <location>
        <begin position="149"/>
        <end position="176"/>
    </location>
</feature>
<dbReference type="NCBIfam" id="TIGR03156">
    <property type="entry name" value="GTP_HflX"/>
    <property type="match status" value="1"/>
</dbReference>
<dbReference type="InterPro" id="IPR032305">
    <property type="entry name" value="GTP-bd_M"/>
</dbReference>
<dbReference type="PANTHER" id="PTHR10229">
    <property type="entry name" value="GTP-BINDING PROTEIN HFLX"/>
    <property type="match status" value="1"/>
</dbReference>
<evidence type="ECO:0000313" key="11">
    <source>
        <dbReference type="EMBL" id="GCE25795.1"/>
    </source>
</evidence>
<evidence type="ECO:0000256" key="1">
    <source>
        <dbReference type="ARBA" id="ARBA00022490"/>
    </source>
</evidence>
<proteinExistence type="inferred from homology"/>
<feature type="binding site" evidence="8">
    <location>
        <position position="216"/>
    </location>
    <ligand>
        <name>Mg(2+)</name>
        <dbReference type="ChEBI" id="CHEBI:18420"/>
    </ligand>
</feature>
<dbReference type="Gene3D" id="3.40.50.300">
    <property type="entry name" value="P-loop containing nucleotide triphosphate hydrolases"/>
    <property type="match status" value="1"/>
</dbReference>
<dbReference type="GO" id="GO:0043022">
    <property type="term" value="F:ribosome binding"/>
    <property type="evidence" value="ECO:0007669"/>
    <property type="project" value="TreeGrafter"/>
</dbReference>
<dbReference type="InterPro" id="IPR030394">
    <property type="entry name" value="G_HFLX_dom"/>
</dbReference>
<comment type="subunit">
    <text evidence="6">Monomer. Associates with the 50S ribosomal subunit.</text>
</comment>
<dbReference type="Proteomes" id="UP000287171">
    <property type="component" value="Unassembled WGS sequence"/>
</dbReference>
<protein>
    <recommendedName>
        <fullName evidence="6">GTPase HflX</fullName>
    </recommendedName>
    <alternativeName>
        <fullName evidence="6">GTP-binding protein HflX</fullName>
    </alternativeName>
</protein>
<feature type="domain" description="Hflx-type G" evidence="10">
    <location>
        <begin position="183"/>
        <end position="347"/>
    </location>
</feature>
<dbReference type="PRINTS" id="PR00326">
    <property type="entry name" value="GTP1OBG"/>
</dbReference>
<dbReference type="GO" id="GO:0005737">
    <property type="term" value="C:cytoplasm"/>
    <property type="evidence" value="ECO:0007669"/>
    <property type="project" value="UniProtKB-SubCell"/>
</dbReference>
<evidence type="ECO:0000256" key="8">
    <source>
        <dbReference type="PIRSR" id="PIRSR006809-2"/>
    </source>
</evidence>
<keyword evidence="4 8" id="KW-0460">Magnesium</keyword>
<dbReference type="GO" id="GO:0005525">
    <property type="term" value="F:GTP binding"/>
    <property type="evidence" value="ECO:0007669"/>
    <property type="project" value="UniProtKB-UniRule"/>
</dbReference>
<keyword evidence="9" id="KW-0175">Coiled coil</keyword>
<reference evidence="12" key="1">
    <citation type="submission" date="2018-12" db="EMBL/GenBank/DDBJ databases">
        <title>Tengunoibacter tsumagoiensis gen. nov., sp. nov., Dictyobacter kobayashii sp. nov., D. alpinus sp. nov., and D. joshuensis sp. nov. and description of Dictyobacteraceae fam. nov. within the order Ktedonobacterales isolated from Tengu-no-mugimeshi.</title>
        <authorList>
            <person name="Wang C.M."/>
            <person name="Zheng Y."/>
            <person name="Sakai Y."/>
            <person name="Toyoda A."/>
            <person name="Minakuchi Y."/>
            <person name="Abe K."/>
            <person name="Yokota A."/>
            <person name="Yabe S."/>
        </authorList>
    </citation>
    <scope>NUCLEOTIDE SEQUENCE [LARGE SCALE GENOMIC DNA]</scope>
    <source>
        <strain evidence="12">Uno16</strain>
    </source>
</reference>
<keyword evidence="1 6" id="KW-0963">Cytoplasm</keyword>
<evidence type="ECO:0000313" key="12">
    <source>
        <dbReference type="Proteomes" id="UP000287171"/>
    </source>
</evidence>
<keyword evidence="12" id="KW-1185">Reference proteome</keyword>
<comment type="cofactor">
    <cofactor evidence="8">
        <name>Mg(2+)</name>
        <dbReference type="ChEBI" id="CHEBI:18420"/>
    </cofactor>
</comment>
<keyword evidence="2 8" id="KW-0479">Metal-binding</keyword>
<evidence type="ECO:0000259" key="10">
    <source>
        <dbReference type="PROSITE" id="PS51705"/>
    </source>
</evidence>
<dbReference type="PIRSF" id="PIRSF006809">
    <property type="entry name" value="GTP-binding_hflX_prd"/>
    <property type="match status" value="1"/>
</dbReference>
<evidence type="ECO:0000256" key="5">
    <source>
        <dbReference type="ARBA" id="ARBA00023134"/>
    </source>
</evidence>
<feature type="binding site" evidence="7">
    <location>
        <begin position="214"/>
        <end position="218"/>
    </location>
    <ligand>
        <name>GTP</name>
        <dbReference type="ChEBI" id="CHEBI:37565"/>
    </ligand>
</feature>
<organism evidence="11 12">
    <name type="scientific">Dictyobacter alpinus</name>
    <dbReference type="NCBI Taxonomy" id="2014873"/>
    <lineage>
        <taxon>Bacteria</taxon>
        <taxon>Bacillati</taxon>
        <taxon>Chloroflexota</taxon>
        <taxon>Ktedonobacteria</taxon>
        <taxon>Ktedonobacterales</taxon>
        <taxon>Dictyobacteraceae</taxon>
        <taxon>Dictyobacter</taxon>
    </lineage>
</organism>
<evidence type="ECO:0000256" key="9">
    <source>
        <dbReference type="SAM" id="Coils"/>
    </source>
</evidence>
<feature type="binding site" evidence="7">
    <location>
        <begin position="325"/>
        <end position="327"/>
    </location>
    <ligand>
        <name>GTP</name>
        <dbReference type="ChEBI" id="CHEBI:37565"/>
    </ligand>
</feature>
<name>A0A402B361_9CHLR</name>
<dbReference type="InterPro" id="IPR027417">
    <property type="entry name" value="P-loop_NTPase"/>
</dbReference>